<keyword evidence="1" id="KW-0808">Transferase</keyword>
<dbReference type="GO" id="GO:0016779">
    <property type="term" value="F:nucleotidyltransferase activity"/>
    <property type="evidence" value="ECO:0007669"/>
    <property type="project" value="UniProtKB-KW"/>
</dbReference>
<dbReference type="AlphaFoldDB" id="A0A0A9XVN1"/>
<name>A0A0A9XVN1_LYGHE</name>
<accession>A0A0A9XVN1</accession>
<proteinExistence type="predicted"/>
<dbReference type="EMBL" id="GBHO01022274">
    <property type="protein sequence ID" value="JAG21330.1"/>
    <property type="molecule type" value="Transcribed_RNA"/>
</dbReference>
<evidence type="ECO:0000313" key="6">
    <source>
        <dbReference type="EMBL" id="JAG21330.1"/>
    </source>
</evidence>
<feature type="region of interest" description="Disordered" evidence="5">
    <location>
        <begin position="262"/>
        <end position="289"/>
    </location>
</feature>
<protein>
    <submittedName>
        <fullName evidence="6">Gag polyprotein</fullName>
    </submittedName>
</protein>
<keyword evidence="2" id="KW-0548">Nucleotidyltransferase</keyword>
<dbReference type="InterPro" id="IPR021109">
    <property type="entry name" value="Peptidase_aspartic_dom_sf"/>
</dbReference>
<dbReference type="InterPro" id="IPR050951">
    <property type="entry name" value="Retrovirus_Pol_polyprotein"/>
</dbReference>
<dbReference type="CDD" id="cd05481">
    <property type="entry name" value="retropepsin_like_LTR_1"/>
    <property type="match status" value="1"/>
</dbReference>
<feature type="non-terminal residue" evidence="6">
    <location>
        <position position="487"/>
    </location>
</feature>
<evidence type="ECO:0000256" key="5">
    <source>
        <dbReference type="SAM" id="MobiDB-lite"/>
    </source>
</evidence>
<organism evidence="6">
    <name type="scientific">Lygus hesperus</name>
    <name type="common">Western plant bug</name>
    <dbReference type="NCBI Taxonomy" id="30085"/>
    <lineage>
        <taxon>Eukaryota</taxon>
        <taxon>Metazoa</taxon>
        <taxon>Ecdysozoa</taxon>
        <taxon>Arthropoda</taxon>
        <taxon>Hexapoda</taxon>
        <taxon>Insecta</taxon>
        <taxon>Pterygota</taxon>
        <taxon>Neoptera</taxon>
        <taxon>Paraneoptera</taxon>
        <taxon>Hemiptera</taxon>
        <taxon>Heteroptera</taxon>
        <taxon>Panheteroptera</taxon>
        <taxon>Cimicomorpha</taxon>
        <taxon>Miridae</taxon>
        <taxon>Mirini</taxon>
        <taxon>Lygus</taxon>
    </lineage>
</organism>
<evidence type="ECO:0000256" key="2">
    <source>
        <dbReference type="ARBA" id="ARBA00022695"/>
    </source>
</evidence>
<dbReference type="Gene3D" id="2.40.70.10">
    <property type="entry name" value="Acid Proteases"/>
    <property type="match status" value="1"/>
</dbReference>
<reference evidence="6" key="1">
    <citation type="journal article" date="2014" name="PLoS ONE">
        <title>Transcriptome-Based Identification of ABC Transporters in the Western Tarnished Plant Bug Lygus hesperus.</title>
        <authorList>
            <person name="Hull J.J."/>
            <person name="Chaney K."/>
            <person name="Geib S.M."/>
            <person name="Fabrick J.A."/>
            <person name="Brent C.S."/>
            <person name="Walsh D."/>
            <person name="Lavine L.C."/>
        </authorList>
    </citation>
    <scope>NUCLEOTIDE SEQUENCE</scope>
</reference>
<feature type="compositionally biased region" description="Low complexity" evidence="5">
    <location>
        <begin position="268"/>
        <end position="277"/>
    </location>
</feature>
<evidence type="ECO:0000256" key="4">
    <source>
        <dbReference type="ARBA" id="ARBA00022759"/>
    </source>
</evidence>
<dbReference type="PANTHER" id="PTHR37984:SF5">
    <property type="entry name" value="PROTEIN NYNRIN-LIKE"/>
    <property type="match status" value="1"/>
</dbReference>
<keyword evidence="4" id="KW-0378">Hydrolase</keyword>
<reference evidence="6" key="2">
    <citation type="submission" date="2014-07" db="EMBL/GenBank/DDBJ databases">
        <authorList>
            <person name="Hull J."/>
        </authorList>
    </citation>
    <scope>NUCLEOTIDE SEQUENCE</scope>
</reference>
<evidence type="ECO:0000256" key="3">
    <source>
        <dbReference type="ARBA" id="ARBA00022722"/>
    </source>
</evidence>
<dbReference type="GO" id="GO:0004519">
    <property type="term" value="F:endonuclease activity"/>
    <property type="evidence" value="ECO:0007669"/>
    <property type="project" value="UniProtKB-KW"/>
</dbReference>
<dbReference type="PANTHER" id="PTHR37984">
    <property type="entry name" value="PROTEIN CBG26694"/>
    <property type="match status" value="1"/>
</dbReference>
<dbReference type="SUPFAM" id="SSF50630">
    <property type="entry name" value="Acid proteases"/>
    <property type="match status" value="1"/>
</dbReference>
<keyword evidence="4" id="KW-0255">Endonuclease</keyword>
<keyword evidence="3" id="KW-0540">Nuclease</keyword>
<evidence type="ECO:0000256" key="1">
    <source>
        <dbReference type="ARBA" id="ARBA00022679"/>
    </source>
</evidence>
<sequence length="487" mass="55998">MSEARIPHQFNFEANDLKKEWSDWLQAFGFYLVASKKKGEKDEVKIAVLLNQLGNRGIEIYNTLKADKEEGIDDPSKVFQTYQEVVDAFTKHFSPQRNVLHERFRFNKIALQQGQPLIEFITQLKTSAATCDFAERDNMIRDRIVAQIADEDLLSRLLDKGDSLTLEEATKMCRLHESRKTEIQDIAGGTKQVDFVRKGTFKANKNDSRNQNNNNASSKKYDCLKCGSRHEARKCPAYGKQCTECGRYNHFKIGCFVNKNRSNKNKRSNGNNNNKKYYNNKRSTKSLEAKDTDDEEEYYLDYINVVNKINKDDKHNEWSIIGIINNNKIKFKMDSGSQVNIIPLRVFNVLKENNEIELKTSKIKLSAYNNNKLKVIGEAILKLSIKEKVAMVKFLIIDTPDKPILGLEVCESMNLIKRLATVTKQELISKESVMKEYANAFKGLGTFPGKPYELKLMSNAQPVTHAPRRVAKQLMERLKLKLTELEE</sequence>
<gene>
    <name evidence="6" type="primary">gag_43</name>
    <name evidence="6" type="ORF">CM83_20123</name>
</gene>